<dbReference type="Pfam" id="PF11827">
    <property type="entry name" value="DUF3347"/>
    <property type="match status" value="1"/>
</dbReference>
<dbReference type="InterPro" id="IPR006143">
    <property type="entry name" value="RND_pump_MFP"/>
</dbReference>
<evidence type="ECO:0000256" key="2">
    <source>
        <dbReference type="ARBA" id="ARBA00022448"/>
    </source>
</evidence>
<dbReference type="InterPro" id="IPR058792">
    <property type="entry name" value="Beta-barrel_RND_2"/>
</dbReference>
<dbReference type="SUPFAM" id="SSF111369">
    <property type="entry name" value="HlyD-like secretion proteins"/>
    <property type="match status" value="1"/>
</dbReference>
<name>E4TPE2_MARTH</name>
<feature type="domain" description="CusB-like three alpha-helical bundle" evidence="6">
    <location>
        <begin position="165"/>
        <end position="214"/>
    </location>
</feature>
<dbReference type="GO" id="GO:0015679">
    <property type="term" value="P:plasma membrane copper ion transport"/>
    <property type="evidence" value="ECO:0007669"/>
    <property type="project" value="TreeGrafter"/>
</dbReference>
<evidence type="ECO:0000259" key="6">
    <source>
        <dbReference type="Pfam" id="PF25869"/>
    </source>
</evidence>
<evidence type="ECO:0000256" key="3">
    <source>
        <dbReference type="SAM" id="Phobius"/>
    </source>
</evidence>
<dbReference type="FunFam" id="2.40.30.170:FF:000010">
    <property type="entry name" value="Efflux RND transporter periplasmic adaptor subunit"/>
    <property type="match status" value="1"/>
</dbReference>
<evidence type="ECO:0000259" key="5">
    <source>
        <dbReference type="Pfam" id="PF19335"/>
    </source>
</evidence>
<keyword evidence="3" id="KW-0472">Membrane</keyword>
<dbReference type="PANTHER" id="PTHR30097">
    <property type="entry name" value="CATION EFFLUX SYSTEM PROTEIN CUSB"/>
    <property type="match status" value="1"/>
</dbReference>
<dbReference type="InterPro" id="IPR021782">
    <property type="entry name" value="DUF3347"/>
</dbReference>
<keyword evidence="2" id="KW-0813">Transport</keyword>
<evidence type="ECO:0000259" key="8">
    <source>
        <dbReference type="Pfam" id="PF25954"/>
    </source>
</evidence>
<dbReference type="GO" id="GO:0046914">
    <property type="term" value="F:transition metal ion binding"/>
    <property type="evidence" value="ECO:0007669"/>
    <property type="project" value="TreeGrafter"/>
</dbReference>
<feature type="domain" description="CusB-like beta-barrel" evidence="8">
    <location>
        <begin position="252"/>
        <end position="326"/>
    </location>
</feature>
<organism evidence="10 11">
    <name type="scientific">Marivirga tractuosa (strain ATCC 23168 / DSM 4126 / NBRC 15989 / NCIMB 1408 / VKM B-1430 / H-43)</name>
    <name type="common">Microscilla tractuosa</name>
    <name type="synonym">Flexibacter tractuosus</name>
    <dbReference type="NCBI Taxonomy" id="643867"/>
    <lineage>
        <taxon>Bacteria</taxon>
        <taxon>Pseudomonadati</taxon>
        <taxon>Bacteroidota</taxon>
        <taxon>Cytophagia</taxon>
        <taxon>Cytophagales</taxon>
        <taxon>Marivirgaceae</taxon>
        <taxon>Marivirga</taxon>
    </lineage>
</organism>
<dbReference type="Gene3D" id="2.40.420.20">
    <property type="match status" value="1"/>
</dbReference>
<keyword evidence="11" id="KW-1185">Reference proteome</keyword>
<accession>E4TPE2</accession>
<sequence>MKINKSIILIIIISVITGGIVGYFISTSANQEISTSPHQHTEEESKDQIWTCSMHPSVRQNEPGDCPICGMDLIPLDEADGDDVLSEDAISMSATAMKLAQVSTTKVERKAVEKDIRLTAKVQEDERLNYAQTAHFPGRVEDLRVNYVGEYVQKGQVVAVLYSPELLTAQEELLQAYQDKENQPQLFEASIEKLKNWKLTDAQIESIIASGKPKEQFKLRADYSGYVTEKKVKEGDYVKLGQSLFEVNNLSRVWVLFDVYEQDIPFVKVGSEVSFTISSFPNEEFSGKINFIDPSLNPQSRVVKARAEIQNLEGKLKPEMLAKGNIQFKNTSDVAVIVPKSAVMWTGKKSVVYVQEDTEKGVSFVMRNVELGLPLNDAFVIEKGLEEGEEIAVQGVFSIDAATQLSGKTSMMSADKGEGDQIDISDDAKAELNPLYTKYFELKDALTEDDFETAKAKAEELKAVFGKIDMKAFKDDAHEKWMSYHGKMEKVLEHIHHHDNIEDLRKNFIALSDWMIQVTETFSPISETLYLQHCPMADNDKGADWLSKEEPIVNPYFGESMLSCGEVKKKIN</sequence>
<evidence type="ECO:0000313" key="10">
    <source>
        <dbReference type="EMBL" id="ADR21530.1"/>
    </source>
</evidence>
<dbReference type="HOGENOM" id="CLU_018816_13_1_10"/>
<dbReference type="Pfam" id="PF25869">
    <property type="entry name" value="3HB_CusB"/>
    <property type="match status" value="1"/>
</dbReference>
<dbReference type="Pfam" id="PF19335">
    <property type="entry name" value="HMBD"/>
    <property type="match status" value="1"/>
</dbReference>
<dbReference type="Gene3D" id="2.40.50.100">
    <property type="match status" value="1"/>
</dbReference>
<keyword evidence="3" id="KW-1133">Transmembrane helix</keyword>
<dbReference type="InterPro" id="IPR045800">
    <property type="entry name" value="HMBD"/>
</dbReference>
<dbReference type="Proteomes" id="UP000008720">
    <property type="component" value="Chromosome"/>
</dbReference>
<dbReference type="Gene3D" id="2.40.30.170">
    <property type="match status" value="1"/>
</dbReference>
<dbReference type="InterPro" id="IPR058649">
    <property type="entry name" value="CzcB_C"/>
</dbReference>
<gene>
    <name evidence="10" type="ordered locus">Ftrac_1540</name>
</gene>
<dbReference type="GO" id="GO:0022857">
    <property type="term" value="F:transmembrane transporter activity"/>
    <property type="evidence" value="ECO:0007669"/>
    <property type="project" value="InterPro"/>
</dbReference>
<dbReference type="AlphaFoldDB" id="E4TPE2"/>
<evidence type="ECO:0000259" key="7">
    <source>
        <dbReference type="Pfam" id="PF25919"/>
    </source>
</evidence>
<reference evidence="10 11" key="1">
    <citation type="journal article" date="2011" name="Stand. Genomic Sci.">
        <title>Complete genome sequence of Marivirga tractuosa type strain (H-43).</title>
        <authorList>
            <person name="Pagani I."/>
            <person name="Chertkov O."/>
            <person name="Lapidus A."/>
            <person name="Lucas S."/>
            <person name="Del Rio T.G."/>
            <person name="Tice H."/>
            <person name="Copeland A."/>
            <person name="Cheng J.F."/>
            <person name="Nolan M."/>
            <person name="Saunders E."/>
            <person name="Pitluck S."/>
            <person name="Held B."/>
            <person name="Goodwin L."/>
            <person name="Liolios K."/>
            <person name="Ovchinikova G."/>
            <person name="Ivanova N."/>
            <person name="Mavromatis K."/>
            <person name="Pati A."/>
            <person name="Chen A."/>
            <person name="Palaniappan K."/>
            <person name="Land M."/>
            <person name="Hauser L."/>
            <person name="Jeffries C.D."/>
            <person name="Detter J.C."/>
            <person name="Han C."/>
            <person name="Tapia R."/>
            <person name="Ngatchou-Djao O.D."/>
            <person name="Rohde M."/>
            <person name="Goker M."/>
            <person name="Spring S."/>
            <person name="Sikorski J."/>
            <person name="Woyke T."/>
            <person name="Bristow J."/>
            <person name="Eisen J.A."/>
            <person name="Markowitz V."/>
            <person name="Hugenholtz P."/>
            <person name="Klenk H.P."/>
            <person name="Kyrpides N.C."/>
        </authorList>
    </citation>
    <scope>NUCLEOTIDE SEQUENCE [LARGE SCALE GENOMIC DNA]</scope>
    <source>
        <strain evidence="11">ATCC 23168 / DSM 4126 / NBRC 15989 / NCIMB 1408 / VKM B-1430 / H-43</strain>
    </source>
</reference>
<feature type="domain" description="CzcB-like C-terminal circularly permuted SH3-like" evidence="9">
    <location>
        <begin position="336"/>
        <end position="399"/>
    </location>
</feature>
<dbReference type="GO" id="GO:0030288">
    <property type="term" value="C:outer membrane-bounded periplasmic space"/>
    <property type="evidence" value="ECO:0007669"/>
    <property type="project" value="TreeGrafter"/>
</dbReference>
<dbReference type="PANTHER" id="PTHR30097:SF15">
    <property type="entry name" value="CATION EFFLUX SYSTEM PROTEIN CUSB"/>
    <property type="match status" value="1"/>
</dbReference>
<evidence type="ECO:0000259" key="4">
    <source>
        <dbReference type="Pfam" id="PF11827"/>
    </source>
</evidence>
<dbReference type="InterPro" id="IPR058791">
    <property type="entry name" value="3HB_CusB"/>
</dbReference>
<dbReference type="InterPro" id="IPR051909">
    <property type="entry name" value="MFP_Cation_Efflux"/>
</dbReference>
<dbReference type="RefSeq" id="WP_013453677.1">
    <property type="nucleotide sequence ID" value="NC_014759.1"/>
</dbReference>
<feature type="domain" description="DUF3347" evidence="4">
    <location>
        <begin position="435"/>
        <end position="525"/>
    </location>
</feature>
<dbReference type="EMBL" id="CP002349">
    <property type="protein sequence ID" value="ADR21530.1"/>
    <property type="molecule type" value="Genomic_DNA"/>
</dbReference>
<dbReference type="Pfam" id="PF25954">
    <property type="entry name" value="Beta-barrel_RND_2"/>
    <property type="match status" value="1"/>
</dbReference>
<protein>
    <submittedName>
        <fullName evidence="10">Efflux transporter, RND family, MFP subunit</fullName>
    </submittedName>
</protein>
<feature type="transmembrane region" description="Helical" evidence="3">
    <location>
        <begin position="7"/>
        <end position="25"/>
    </location>
</feature>
<dbReference type="InterPro" id="IPR058790">
    <property type="entry name" value="BSH_CusB"/>
</dbReference>
<dbReference type="KEGG" id="mtt:Ftrac_1540"/>
<dbReference type="OrthoDB" id="9806939at2"/>
<evidence type="ECO:0000259" key="9">
    <source>
        <dbReference type="Pfam" id="PF25975"/>
    </source>
</evidence>
<dbReference type="GO" id="GO:0016020">
    <property type="term" value="C:membrane"/>
    <property type="evidence" value="ECO:0007669"/>
    <property type="project" value="InterPro"/>
</dbReference>
<feature type="domain" description="Heavy metal binding" evidence="5">
    <location>
        <begin position="50"/>
        <end position="75"/>
    </location>
</feature>
<comment type="similarity">
    <text evidence="1">Belongs to the membrane fusion protein (MFP) (TC 8.A.1) family.</text>
</comment>
<evidence type="ECO:0000313" key="11">
    <source>
        <dbReference type="Proteomes" id="UP000008720"/>
    </source>
</evidence>
<evidence type="ECO:0000256" key="1">
    <source>
        <dbReference type="ARBA" id="ARBA00009477"/>
    </source>
</evidence>
<dbReference type="eggNOG" id="COG0845">
    <property type="taxonomic scope" value="Bacteria"/>
</dbReference>
<dbReference type="STRING" id="643867.Ftrac_1540"/>
<dbReference type="NCBIfam" id="TIGR01730">
    <property type="entry name" value="RND_mfp"/>
    <property type="match status" value="1"/>
</dbReference>
<dbReference type="Pfam" id="PF25975">
    <property type="entry name" value="CzcB_C"/>
    <property type="match status" value="1"/>
</dbReference>
<proteinExistence type="inferred from homology"/>
<dbReference type="Pfam" id="PF25919">
    <property type="entry name" value="BSH_CusB"/>
    <property type="match status" value="1"/>
</dbReference>
<keyword evidence="3" id="KW-0812">Transmembrane</keyword>
<feature type="domain" description="CusB-like barrel-sandwich hybrid" evidence="7">
    <location>
        <begin position="135"/>
        <end position="248"/>
    </location>
</feature>
<dbReference type="GO" id="GO:0060003">
    <property type="term" value="P:copper ion export"/>
    <property type="evidence" value="ECO:0007669"/>
    <property type="project" value="TreeGrafter"/>
</dbReference>